<proteinExistence type="predicted"/>
<name>A0A1W1D1K1_9ZZZZ</name>
<feature type="coiled-coil region" evidence="1">
    <location>
        <begin position="62"/>
        <end position="96"/>
    </location>
</feature>
<organism evidence="2">
    <name type="scientific">hydrothermal vent metagenome</name>
    <dbReference type="NCBI Taxonomy" id="652676"/>
    <lineage>
        <taxon>unclassified sequences</taxon>
        <taxon>metagenomes</taxon>
        <taxon>ecological metagenomes</taxon>
    </lineage>
</organism>
<dbReference type="EMBL" id="FPHP01000002">
    <property type="protein sequence ID" value="SFV74513.1"/>
    <property type="molecule type" value="Genomic_DNA"/>
</dbReference>
<sequence>MQKMSVVEAAQYFGISKEAIHNRIRRGTLQSVVEDGVKYVLVDKEVAFQKQAQKKTIDEKYIRFLEEQNQFFQQKLEKLEEEIKILREQKEHLLIKEQEMIKKIYKERDEQLTQVLRSFGSQFLLHNTSVNDPLDVEIQEIKKKKKKKKKAKK</sequence>
<evidence type="ECO:0000256" key="1">
    <source>
        <dbReference type="SAM" id="Coils"/>
    </source>
</evidence>
<protein>
    <submittedName>
        <fullName evidence="2">Uncharacterized protein</fullName>
    </submittedName>
</protein>
<evidence type="ECO:0000313" key="2">
    <source>
        <dbReference type="EMBL" id="SFV74513.1"/>
    </source>
</evidence>
<reference evidence="2" key="1">
    <citation type="submission" date="2016-10" db="EMBL/GenBank/DDBJ databases">
        <authorList>
            <person name="de Groot N.N."/>
        </authorList>
    </citation>
    <scope>NUCLEOTIDE SEQUENCE</scope>
</reference>
<dbReference type="AlphaFoldDB" id="A0A1W1D1K1"/>
<accession>A0A1W1D1K1</accession>
<keyword evidence="1" id="KW-0175">Coiled coil</keyword>
<gene>
    <name evidence="2" type="ORF">MNB_SM-3-402</name>
</gene>